<protein>
    <recommendedName>
        <fullName evidence="3">Methionine aminopeptidase</fullName>
    </recommendedName>
</protein>
<organism evidence="1 2">
    <name type="scientific">Cytobacillus kochii</name>
    <dbReference type="NCBI Taxonomy" id="859143"/>
    <lineage>
        <taxon>Bacteria</taxon>
        <taxon>Bacillati</taxon>
        <taxon>Bacillota</taxon>
        <taxon>Bacilli</taxon>
        <taxon>Bacillales</taxon>
        <taxon>Bacillaceae</taxon>
        <taxon>Cytobacillus</taxon>
    </lineage>
</organism>
<name>A0A248TMM9_9BACI</name>
<proteinExistence type="predicted"/>
<sequence>MSLGKSFNQWKNAREHKHLEKMKRSNRCPECYGQGFLLYPSLMYSLHSDTLFCPGCEGSGRFNDWVTIQEREKHTEDEQVE</sequence>
<keyword evidence="2" id="KW-1185">Reference proteome</keyword>
<dbReference type="SUPFAM" id="SSF57938">
    <property type="entry name" value="DnaJ/Hsp40 cysteine-rich domain"/>
    <property type="match status" value="1"/>
</dbReference>
<dbReference type="OrthoDB" id="2882832at2"/>
<dbReference type="RefSeq" id="WP_095373030.1">
    <property type="nucleotide sequence ID" value="NZ_CANMJM010000003.1"/>
</dbReference>
<accession>A0A248TMM9</accession>
<reference evidence="1 2" key="1">
    <citation type="submission" date="2017-08" db="EMBL/GenBank/DDBJ databases">
        <title>Complete Genome Sequence of Bacillus kochii Oregon-R-modENCODE STRAIN BDGP4, isolated from Drosophila melanogaster gut.</title>
        <authorList>
            <person name="Wan K.H."/>
            <person name="Yu C."/>
            <person name="Park S."/>
            <person name="Hammonds A.S."/>
            <person name="Booth B.W."/>
            <person name="Celniker S.E."/>
        </authorList>
    </citation>
    <scope>NUCLEOTIDE SEQUENCE [LARGE SCALE GENOMIC DNA]</scope>
    <source>
        <strain evidence="1 2">BDGP4</strain>
    </source>
</reference>
<dbReference type="KEGG" id="bko:CKF48_20385"/>
<evidence type="ECO:0000313" key="2">
    <source>
        <dbReference type="Proteomes" id="UP000215137"/>
    </source>
</evidence>
<dbReference type="GeneID" id="97216466"/>
<dbReference type="Proteomes" id="UP000215137">
    <property type="component" value="Chromosome"/>
</dbReference>
<dbReference type="EMBL" id="CP022983">
    <property type="protein sequence ID" value="ASV69466.1"/>
    <property type="molecule type" value="Genomic_DNA"/>
</dbReference>
<dbReference type="AlphaFoldDB" id="A0A248TMM9"/>
<gene>
    <name evidence="1" type="ORF">CKF48_20385</name>
</gene>
<evidence type="ECO:0000313" key="1">
    <source>
        <dbReference type="EMBL" id="ASV69466.1"/>
    </source>
</evidence>
<evidence type="ECO:0008006" key="3">
    <source>
        <dbReference type="Google" id="ProtNLM"/>
    </source>
</evidence>
<dbReference type="InterPro" id="IPR036410">
    <property type="entry name" value="HSP_DnaJ_Cys-rich_dom_sf"/>
</dbReference>